<dbReference type="PANTHER" id="PTHR43132:SF2">
    <property type="entry name" value="ARSENICAL RESISTANCE OPERON REPRESSOR ARSR-RELATED"/>
    <property type="match status" value="1"/>
</dbReference>
<sequence>MDQKTRLKLEARARVLKAMAHPSRLLMVERLAGGEMSVAQLTELVGADMSTVSKHLSQLRAAGVVADRRQGAQVYYRLQAPCVMGFFDCVDNVLRAGVQERIEIVGGVGEKSHN</sequence>
<keyword evidence="2" id="KW-0238">DNA-binding</keyword>
<gene>
    <name evidence="5" type="ordered locus">Deba_2269</name>
</gene>
<dbReference type="OrthoDB" id="9800049at2"/>
<dbReference type="EMBL" id="CP002085">
    <property type="protein sequence ID" value="ADK85632.1"/>
    <property type="molecule type" value="Genomic_DNA"/>
</dbReference>
<dbReference type="InterPro" id="IPR001845">
    <property type="entry name" value="HTH_ArsR_DNA-bd_dom"/>
</dbReference>
<accession>E1QJ89</accession>
<dbReference type="GO" id="GO:0003677">
    <property type="term" value="F:DNA binding"/>
    <property type="evidence" value="ECO:0007669"/>
    <property type="project" value="UniProtKB-KW"/>
</dbReference>
<evidence type="ECO:0000313" key="5">
    <source>
        <dbReference type="EMBL" id="ADK85632.1"/>
    </source>
</evidence>
<evidence type="ECO:0000256" key="1">
    <source>
        <dbReference type="ARBA" id="ARBA00023015"/>
    </source>
</evidence>
<dbReference type="SUPFAM" id="SSF46785">
    <property type="entry name" value="Winged helix' DNA-binding domain"/>
    <property type="match status" value="1"/>
</dbReference>
<dbReference type="AlphaFoldDB" id="E1QJ89"/>
<dbReference type="CDD" id="cd00090">
    <property type="entry name" value="HTH_ARSR"/>
    <property type="match status" value="1"/>
</dbReference>
<evidence type="ECO:0000256" key="3">
    <source>
        <dbReference type="ARBA" id="ARBA00023163"/>
    </source>
</evidence>
<dbReference type="KEGG" id="dbr:Deba_2269"/>
<dbReference type="PANTHER" id="PTHR43132">
    <property type="entry name" value="ARSENICAL RESISTANCE OPERON REPRESSOR ARSR-RELATED"/>
    <property type="match status" value="1"/>
</dbReference>
<dbReference type="InterPro" id="IPR011991">
    <property type="entry name" value="ArsR-like_HTH"/>
</dbReference>
<dbReference type="PRINTS" id="PR00778">
    <property type="entry name" value="HTHARSR"/>
</dbReference>
<keyword evidence="3" id="KW-0804">Transcription</keyword>
<evidence type="ECO:0000256" key="2">
    <source>
        <dbReference type="ARBA" id="ARBA00023125"/>
    </source>
</evidence>
<dbReference type="InterPro" id="IPR036388">
    <property type="entry name" value="WH-like_DNA-bd_sf"/>
</dbReference>
<dbReference type="InterPro" id="IPR051011">
    <property type="entry name" value="Metal_resp_trans_reg"/>
</dbReference>
<dbReference type="NCBIfam" id="NF033788">
    <property type="entry name" value="HTH_metalloreg"/>
    <property type="match status" value="1"/>
</dbReference>
<feature type="domain" description="HTH arsR-type" evidence="4">
    <location>
        <begin position="4"/>
        <end position="105"/>
    </location>
</feature>
<dbReference type="STRING" id="644282.Deba_2269"/>
<keyword evidence="6" id="KW-1185">Reference proteome</keyword>
<reference evidence="5 6" key="1">
    <citation type="journal article" date="2010" name="Stand. Genomic Sci.">
        <title>Complete genome sequence of Desulfarculus baarsii type strain (2st14).</title>
        <authorList>
            <person name="Sun H."/>
            <person name="Spring S."/>
            <person name="Lapidus A."/>
            <person name="Davenport K."/>
            <person name="Del Rio T.G."/>
            <person name="Tice H."/>
            <person name="Nolan M."/>
            <person name="Copeland A."/>
            <person name="Cheng J.F."/>
            <person name="Lucas S."/>
            <person name="Tapia R."/>
            <person name="Goodwin L."/>
            <person name="Pitluck S."/>
            <person name="Ivanova N."/>
            <person name="Pagani I."/>
            <person name="Mavromatis K."/>
            <person name="Ovchinnikova G."/>
            <person name="Pati A."/>
            <person name="Chen A."/>
            <person name="Palaniappan K."/>
            <person name="Hauser L."/>
            <person name="Chang Y.J."/>
            <person name="Jeffries C.D."/>
            <person name="Detter J.C."/>
            <person name="Han C."/>
            <person name="Rohde M."/>
            <person name="Brambilla E."/>
            <person name="Goker M."/>
            <person name="Woyke T."/>
            <person name="Bristow J."/>
            <person name="Eisen J.A."/>
            <person name="Markowitz V."/>
            <person name="Hugenholtz P."/>
            <person name="Kyrpides N.C."/>
            <person name="Klenk H.P."/>
            <person name="Land M."/>
        </authorList>
    </citation>
    <scope>NUCLEOTIDE SEQUENCE [LARGE SCALE GENOMIC DNA]</scope>
    <source>
        <strain evidence="6">ATCC 33931 / DSM 2075 / LMG 7858 / VKM B-1802 / 2st14</strain>
    </source>
</reference>
<name>E1QJ89_DESB2</name>
<dbReference type="SMART" id="SM00418">
    <property type="entry name" value="HTH_ARSR"/>
    <property type="match status" value="1"/>
</dbReference>
<dbReference type="Pfam" id="PF01022">
    <property type="entry name" value="HTH_5"/>
    <property type="match status" value="1"/>
</dbReference>
<dbReference type="RefSeq" id="WP_013259071.1">
    <property type="nucleotide sequence ID" value="NC_014365.1"/>
</dbReference>
<dbReference type="Proteomes" id="UP000009047">
    <property type="component" value="Chromosome"/>
</dbReference>
<protein>
    <submittedName>
        <fullName evidence="5">Transcriptional regulator, ArsR family</fullName>
    </submittedName>
</protein>
<dbReference type="InterPro" id="IPR036390">
    <property type="entry name" value="WH_DNA-bd_sf"/>
</dbReference>
<proteinExistence type="predicted"/>
<evidence type="ECO:0000259" key="4">
    <source>
        <dbReference type="PROSITE" id="PS50987"/>
    </source>
</evidence>
<dbReference type="HOGENOM" id="CLU_097806_3_3_7"/>
<organism evidence="5 6">
    <name type="scientific">Desulfarculus baarsii (strain ATCC 33931 / DSM 2075 / LMG 7858 / VKM B-1802 / 2st14)</name>
    <dbReference type="NCBI Taxonomy" id="644282"/>
    <lineage>
        <taxon>Bacteria</taxon>
        <taxon>Pseudomonadati</taxon>
        <taxon>Thermodesulfobacteriota</taxon>
        <taxon>Desulfarculia</taxon>
        <taxon>Desulfarculales</taxon>
        <taxon>Desulfarculaceae</taxon>
        <taxon>Desulfarculus</taxon>
    </lineage>
</organism>
<dbReference type="GO" id="GO:0003700">
    <property type="term" value="F:DNA-binding transcription factor activity"/>
    <property type="evidence" value="ECO:0007669"/>
    <property type="project" value="InterPro"/>
</dbReference>
<dbReference type="PROSITE" id="PS50987">
    <property type="entry name" value="HTH_ARSR_2"/>
    <property type="match status" value="1"/>
</dbReference>
<evidence type="ECO:0000313" key="6">
    <source>
        <dbReference type="Proteomes" id="UP000009047"/>
    </source>
</evidence>
<dbReference type="eggNOG" id="COG0640">
    <property type="taxonomic scope" value="Bacteria"/>
</dbReference>
<keyword evidence="1" id="KW-0805">Transcription regulation</keyword>
<dbReference type="Gene3D" id="1.10.10.10">
    <property type="entry name" value="Winged helix-like DNA-binding domain superfamily/Winged helix DNA-binding domain"/>
    <property type="match status" value="1"/>
</dbReference>